<keyword evidence="8" id="KW-0812">Transmembrane</keyword>
<dbReference type="STRING" id="910347.SAMN05421773_103212"/>
<dbReference type="AlphaFoldDB" id="A0A1I1IY14"/>
<feature type="transmembrane region" description="Helical" evidence="8">
    <location>
        <begin position="12"/>
        <end position="36"/>
    </location>
</feature>
<keyword evidence="5 10" id="KW-0418">Kinase</keyword>
<evidence type="ECO:0000259" key="9">
    <source>
        <dbReference type="Pfam" id="PF02518"/>
    </source>
</evidence>
<dbReference type="PANTHER" id="PTHR45436:SF5">
    <property type="entry name" value="SENSOR HISTIDINE KINASE TRCS"/>
    <property type="match status" value="1"/>
</dbReference>
<keyword evidence="8" id="KW-0472">Membrane</keyword>
<feature type="transmembrane region" description="Helical" evidence="8">
    <location>
        <begin position="42"/>
        <end position="62"/>
    </location>
</feature>
<feature type="compositionally biased region" description="Low complexity" evidence="7">
    <location>
        <begin position="400"/>
        <end position="432"/>
    </location>
</feature>
<evidence type="ECO:0000256" key="1">
    <source>
        <dbReference type="ARBA" id="ARBA00000085"/>
    </source>
</evidence>
<evidence type="ECO:0000256" key="2">
    <source>
        <dbReference type="ARBA" id="ARBA00012438"/>
    </source>
</evidence>
<evidence type="ECO:0000256" key="6">
    <source>
        <dbReference type="SAM" id="Coils"/>
    </source>
</evidence>
<keyword evidence="8" id="KW-1133">Transmembrane helix</keyword>
<dbReference type="EC" id="2.7.13.3" evidence="2"/>
<accession>A0A1I1IY14</accession>
<evidence type="ECO:0000256" key="8">
    <source>
        <dbReference type="SAM" id="Phobius"/>
    </source>
</evidence>
<feature type="domain" description="Histidine kinase/HSP90-like ATPase" evidence="9">
    <location>
        <begin position="270"/>
        <end position="379"/>
    </location>
</feature>
<sequence length="523" mass="54665">MVRAGSSPGGQRAVRFVGLVSPLLPAAGTAITTLAAPSDARAWVLWTGVTATVLVAVMAVLLTRRDGRYARQQADAGARRAALEAEIADLREQVSGQNAAVNRLAHDLLPEAVRRIRRGEFAETVLTEATAEGLPPRFHQVFQTLLSHTLEIVQTAESRRDAGQRTFLDLAYRLQSLTNQQATVLRELQREHGELPDVVRGLMRVDHMNAQMGRLGDSISVLNGGQPGPQRTRPVPLYDALRGAASRIKGYNRLSLPDPSPFAVTGHASESVMHTLAELLDNATTYSPPGTLVRITMEQVANGIAVGIHDGGLGMNEETRETCEDILRRAHAGMGLEDLGETPQLGLAVVGTLAHRLNLQISLGASPYGGVSAVVLVPKELITAAPSDYGRASYRPATEATAPAAPVAASPSGGRSLAASGTATATLPAARATLDDGAGSSPVVTERTANGLPQRRRKKPAAGGTSPSPAAPAARAGTGGGGAQDYDAGEPGDWLAAFSRGLESDSSSPKNDDASSKDGRDDD</sequence>
<dbReference type="PANTHER" id="PTHR45436">
    <property type="entry name" value="SENSOR HISTIDINE KINASE YKOH"/>
    <property type="match status" value="1"/>
</dbReference>
<feature type="compositionally biased region" description="Low complexity" evidence="7">
    <location>
        <begin position="461"/>
        <end position="476"/>
    </location>
</feature>
<dbReference type="Pfam" id="PF02518">
    <property type="entry name" value="HATPase_c"/>
    <property type="match status" value="1"/>
</dbReference>
<gene>
    <name evidence="10" type="ORF">SAMN05421773_103212</name>
</gene>
<keyword evidence="4" id="KW-0808">Transferase</keyword>
<feature type="coiled-coil region" evidence="6">
    <location>
        <begin position="73"/>
        <end position="100"/>
    </location>
</feature>
<keyword evidence="6" id="KW-0175">Coiled coil</keyword>
<dbReference type="EMBL" id="FOLM01000003">
    <property type="protein sequence ID" value="SFC40781.1"/>
    <property type="molecule type" value="Genomic_DNA"/>
</dbReference>
<evidence type="ECO:0000313" key="11">
    <source>
        <dbReference type="Proteomes" id="UP000199207"/>
    </source>
</evidence>
<evidence type="ECO:0000256" key="3">
    <source>
        <dbReference type="ARBA" id="ARBA00022553"/>
    </source>
</evidence>
<evidence type="ECO:0000313" key="10">
    <source>
        <dbReference type="EMBL" id="SFC40781.1"/>
    </source>
</evidence>
<keyword evidence="3" id="KW-0597">Phosphoprotein</keyword>
<evidence type="ECO:0000256" key="5">
    <source>
        <dbReference type="ARBA" id="ARBA00022777"/>
    </source>
</evidence>
<name>A0A1I1IY14_9ACTN</name>
<dbReference type="Proteomes" id="UP000199207">
    <property type="component" value="Unassembled WGS sequence"/>
</dbReference>
<evidence type="ECO:0000256" key="7">
    <source>
        <dbReference type="SAM" id="MobiDB-lite"/>
    </source>
</evidence>
<feature type="compositionally biased region" description="Basic and acidic residues" evidence="7">
    <location>
        <begin position="510"/>
        <end position="523"/>
    </location>
</feature>
<reference evidence="10 11" key="1">
    <citation type="submission" date="2016-10" db="EMBL/GenBank/DDBJ databases">
        <authorList>
            <person name="de Groot N.N."/>
        </authorList>
    </citation>
    <scope>NUCLEOTIDE SEQUENCE [LARGE SCALE GENOMIC DNA]</scope>
    <source>
        <strain evidence="10 11">CGMCC 4.5739</strain>
    </source>
</reference>
<dbReference type="InterPro" id="IPR003594">
    <property type="entry name" value="HATPase_dom"/>
</dbReference>
<comment type="catalytic activity">
    <reaction evidence="1">
        <text>ATP + protein L-histidine = ADP + protein N-phospho-L-histidine.</text>
        <dbReference type="EC" id="2.7.13.3"/>
    </reaction>
</comment>
<dbReference type="SUPFAM" id="SSF55874">
    <property type="entry name" value="ATPase domain of HSP90 chaperone/DNA topoisomerase II/histidine kinase"/>
    <property type="match status" value="1"/>
</dbReference>
<organism evidence="10 11">
    <name type="scientific">Streptomyces aidingensis</name>
    <dbReference type="NCBI Taxonomy" id="910347"/>
    <lineage>
        <taxon>Bacteria</taxon>
        <taxon>Bacillati</taxon>
        <taxon>Actinomycetota</taxon>
        <taxon>Actinomycetes</taxon>
        <taxon>Kitasatosporales</taxon>
        <taxon>Streptomycetaceae</taxon>
        <taxon>Streptomyces</taxon>
    </lineage>
</organism>
<evidence type="ECO:0000256" key="4">
    <source>
        <dbReference type="ARBA" id="ARBA00022679"/>
    </source>
</evidence>
<keyword evidence="11" id="KW-1185">Reference proteome</keyword>
<proteinExistence type="predicted"/>
<dbReference type="InterPro" id="IPR036890">
    <property type="entry name" value="HATPase_C_sf"/>
</dbReference>
<dbReference type="Gene3D" id="3.30.565.10">
    <property type="entry name" value="Histidine kinase-like ATPase, C-terminal domain"/>
    <property type="match status" value="1"/>
</dbReference>
<dbReference type="GO" id="GO:0000160">
    <property type="term" value="P:phosphorelay signal transduction system"/>
    <property type="evidence" value="ECO:0007669"/>
    <property type="project" value="TreeGrafter"/>
</dbReference>
<dbReference type="GO" id="GO:0005886">
    <property type="term" value="C:plasma membrane"/>
    <property type="evidence" value="ECO:0007669"/>
    <property type="project" value="TreeGrafter"/>
</dbReference>
<dbReference type="InterPro" id="IPR050428">
    <property type="entry name" value="TCS_sensor_his_kinase"/>
</dbReference>
<feature type="region of interest" description="Disordered" evidence="7">
    <location>
        <begin position="400"/>
        <end position="523"/>
    </location>
</feature>
<protein>
    <recommendedName>
        <fullName evidence="2">histidine kinase</fullName>
        <ecNumber evidence="2">2.7.13.3</ecNumber>
    </recommendedName>
</protein>
<dbReference type="GO" id="GO:0004673">
    <property type="term" value="F:protein histidine kinase activity"/>
    <property type="evidence" value="ECO:0007669"/>
    <property type="project" value="UniProtKB-EC"/>
</dbReference>